<comment type="caution">
    <text evidence="3">The sequence shown here is derived from an EMBL/GenBank/DDBJ whole genome shotgun (WGS) entry which is preliminary data.</text>
</comment>
<dbReference type="InterPro" id="IPR036568">
    <property type="entry name" value="GGCT-like_sf"/>
</dbReference>
<organism evidence="3 4">
    <name type="scientific">Inhella proteolytica</name>
    <dbReference type="NCBI Taxonomy" id="2795029"/>
    <lineage>
        <taxon>Bacteria</taxon>
        <taxon>Pseudomonadati</taxon>
        <taxon>Pseudomonadota</taxon>
        <taxon>Betaproteobacteria</taxon>
        <taxon>Burkholderiales</taxon>
        <taxon>Sphaerotilaceae</taxon>
        <taxon>Inhella</taxon>
    </lineage>
</organism>
<evidence type="ECO:0000313" key="3">
    <source>
        <dbReference type="EMBL" id="MBH9578890.1"/>
    </source>
</evidence>
<dbReference type="Proteomes" id="UP000613266">
    <property type="component" value="Unassembled WGS sequence"/>
</dbReference>
<keyword evidence="2" id="KW-0456">Lyase</keyword>
<dbReference type="AlphaFoldDB" id="A0A931J629"/>
<dbReference type="EC" id="4.3.2.7" evidence="1"/>
<protein>
    <recommendedName>
        <fullName evidence="1">glutathione-specific gamma-glutamylcyclotransferase</fullName>
        <ecNumber evidence="1">4.3.2.7</ecNumber>
    </recommendedName>
</protein>
<dbReference type="CDD" id="cd06661">
    <property type="entry name" value="GGCT_like"/>
    <property type="match status" value="1"/>
</dbReference>
<dbReference type="GO" id="GO:0061928">
    <property type="term" value="F:glutathione specific gamma-glutamylcyclotransferase activity"/>
    <property type="evidence" value="ECO:0007669"/>
    <property type="project" value="UniProtKB-EC"/>
</dbReference>
<dbReference type="RefSeq" id="WP_198112661.1">
    <property type="nucleotide sequence ID" value="NZ_JAEDAK010000016.1"/>
</dbReference>
<sequence>MNARNRLTRCNLRDGSMRRDLALPDELAWSEAQIEQSFLATWAQRPPGPVWVFGYGSLIWNPLLHCDVQHNARLEGWHRSFCLRSVAGRGRPENPGRLLALRPGGAVDGVALRLVEEDIEAELRLLWAREMSTGCYRPAWVDVQLQEGPTLPALTFLGLPEHPLYEVDAEPATVAGPIAVAAGAFGSNLDYLHQLAQALQARGLHDPYVEAVLEATTSPSPHSTGCRPG</sequence>
<dbReference type="PANTHER" id="PTHR12192">
    <property type="entry name" value="CATION TRANSPORT PROTEIN CHAC-RELATED"/>
    <property type="match status" value="1"/>
</dbReference>
<reference evidence="3" key="1">
    <citation type="submission" date="2020-12" db="EMBL/GenBank/DDBJ databases">
        <title>The genome sequence of Inhella sp. 1Y17.</title>
        <authorList>
            <person name="Liu Y."/>
        </authorList>
    </citation>
    <scope>NUCLEOTIDE SEQUENCE</scope>
    <source>
        <strain evidence="3">1Y17</strain>
    </source>
</reference>
<dbReference type="EMBL" id="JAEDAK010000016">
    <property type="protein sequence ID" value="MBH9578890.1"/>
    <property type="molecule type" value="Genomic_DNA"/>
</dbReference>
<keyword evidence="4" id="KW-1185">Reference proteome</keyword>
<evidence type="ECO:0000313" key="4">
    <source>
        <dbReference type="Proteomes" id="UP000613266"/>
    </source>
</evidence>
<name>A0A931J629_9BURK</name>
<accession>A0A931J629</accession>
<evidence type="ECO:0000256" key="1">
    <source>
        <dbReference type="ARBA" id="ARBA00012344"/>
    </source>
</evidence>
<evidence type="ECO:0000256" key="2">
    <source>
        <dbReference type="ARBA" id="ARBA00023239"/>
    </source>
</evidence>
<dbReference type="GO" id="GO:0006751">
    <property type="term" value="P:glutathione catabolic process"/>
    <property type="evidence" value="ECO:0007669"/>
    <property type="project" value="InterPro"/>
</dbReference>
<dbReference type="InterPro" id="IPR006840">
    <property type="entry name" value="ChaC"/>
</dbReference>
<gene>
    <name evidence="3" type="ORF">I7X39_18520</name>
</gene>
<dbReference type="SUPFAM" id="SSF110857">
    <property type="entry name" value="Gamma-glutamyl cyclotransferase-like"/>
    <property type="match status" value="1"/>
</dbReference>
<dbReference type="PANTHER" id="PTHR12192:SF2">
    <property type="entry name" value="GLUTATHIONE-SPECIFIC GAMMA-GLUTAMYLCYCLOTRANSFERASE 2"/>
    <property type="match status" value="1"/>
</dbReference>
<dbReference type="InterPro" id="IPR013024">
    <property type="entry name" value="GGCT-like"/>
</dbReference>
<dbReference type="GO" id="GO:0005737">
    <property type="term" value="C:cytoplasm"/>
    <property type="evidence" value="ECO:0007669"/>
    <property type="project" value="TreeGrafter"/>
</dbReference>
<proteinExistence type="predicted"/>
<dbReference type="Gene3D" id="3.10.490.10">
    <property type="entry name" value="Gamma-glutamyl cyclotransferase-like"/>
    <property type="match status" value="1"/>
</dbReference>
<dbReference type="Pfam" id="PF04752">
    <property type="entry name" value="ChaC"/>
    <property type="match status" value="1"/>
</dbReference>